<feature type="region of interest" description="Disordered" evidence="5">
    <location>
        <begin position="100"/>
        <end position="128"/>
    </location>
</feature>
<accession>A0AAV0TGE8</accession>
<protein>
    <recommendedName>
        <fullName evidence="8">RNAse P Rpr2/Rpp21 subunit domain-containing protein</fullName>
    </recommendedName>
</protein>
<sequence length="268" mass="29394">MASLPPTSPTIGALVLPEMNVASAENSRQLEKRFAFLWTSAHRLLPSNVTLANHLIASMMQMARTSRAQLPQSVLDFICARCGGLVVPSVSAAVRVVPQGRQSPANRRLRRQHQRSKTQMHNRDHKGPRLVRERLSTIVRVTCHRCRHRNDRPGTSVVYKAKLKKRREEGQPSAAHAPELHKRTTNDSVAGQVDDCSANVAGTSTTDVELTFAPSSMFAAVAPPGSPRKLLDGPKKRKKKKKIAQPDAAVVAVKNDLSSFLQGLASRK</sequence>
<keyword evidence="2" id="KW-0479">Metal-binding</keyword>
<comment type="similarity">
    <text evidence="4">Belongs to the eukaryotic/archaeal RNase P protein component 4 family.</text>
</comment>
<dbReference type="PANTHER" id="PTHR14742:SF0">
    <property type="entry name" value="RIBONUCLEASE P PROTEIN SUBUNIT P21"/>
    <property type="match status" value="1"/>
</dbReference>
<dbReference type="PANTHER" id="PTHR14742">
    <property type="entry name" value="RIBONUCLEASE P SUBUNIT P21"/>
    <property type="match status" value="1"/>
</dbReference>
<dbReference type="GO" id="GO:0008033">
    <property type="term" value="P:tRNA processing"/>
    <property type="evidence" value="ECO:0007669"/>
    <property type="project" value="UniProtKB-KW"/>
</dbReference>
<evidence type="ECO:0000256" key="5">
    <source>
        <dbReference type="SAM" id="MobiDB-lite"/>
    </source>
</evidence>
<dbReference type="AlphaFoldDB" id="A0AAV0TGE8"/>
<evidence type="ECO:0000256" key="2">
    <source>
        <dbReference type="ARBA" id="ARBA00022723"/>
    </source>
</evidence>
<evidence type="ECO:0000313" key="7">
    <source>
        <dbReference type="Proteomes" id="UP001162031"/>
    </source>
</evidence>
<gene>
    <name evidence="6" type="ORF">HBR001_LOCUS2372</name>
</gene>
<feature type="region of interest" description="Disordered" evidence="5">
    <location>
        <begin position="163"/>
        <end position="190"/>
    </location>
</feature>
<evidence type="ECO:0000313" key="6">
    <source>
        <dbReference type="EMBL" id="CAI5720380.1"/>
    </source>
</evidence>
<dbReference type="GO" id="GO:0046872">
    <property type="term" value="F:metal ion binding"/>
    <property type="evidence" value="ECO:0007669"/>
    <property type="project" value="UniProtKB-KW"/>
</dbReference>
<dbReference type="EMBL" id="CANTFL010000279">
    <property type="protein sequence ID" value="CAI5720380.1"/>
    <property type="molecule type" value="Genomic_DNA"/>
</dbReference>
<proteinExistence type="inferred from homology"/>
<evidence type="ECO:0008006" key="8">
    <source>
        <dbReference type="Google" id="ProtNLM"/>
    </source>
</evidence>
<evidence type="ECO:0000256" key="1">
    <source>
        <dbReference type="ARBA" id="ARBA00022694"/>
    </source>
</evidence>
<comment type="caution">
    <text evidence="6">The sequence shown here is derived from an EMBL/GenBank/DDBJ whole genome shotgun (WGS) entry which is preliminary data.</text>
</comment>
<dbReference type="Pfam" id="PF04032">
    <property type="entry name" value="Rpr2"/>
    <property type="match status" value="1"/>
</dbReference>
<keyword evidence="7" id="KW-1185">Reference proteome</keyword>
<keyword evidence="1" id="KW-0819">tRNA processing</keyword>
<dbReference type="Proteomes" id="UP001162031">
    <property type="component" value="Unassembled WGS sequence"/>
</dbReference>
<reference evidence="6" key="1">
    <citation type="submission" date="2022-12" db="EMBL/GenBank/DDBJ databases">
        <authorList>
            <person name="Webb A."/>
        </authorList>
    </citation>
    <scope>NUCLEOTIDE SEQUENCE</scope>
    <source>
        <strain evidence="6">Hp1</strain>
    </source>
</reference>
<name>A0AAV0TGE8_HYABA</name>
<dbReference type="GO" id="GO:0005655">
    <property type="term" value="C:nucleolar ribonuclease P complex"/>
    <property type="evidence" value="ECO:0007669"/>
    <property type="project" value="TreeGrafter"/>
</dbReference>
<feature type="compositionally biased region" description="Basic residues" evidence="5">
    <location>
        <begin position="107"/>
        <end position="120"/>
    </location>
</feature>
<evidence type="ECO:0000256" key="4">
    <source>
        <dbReference type="ARBA" id="ARBA00038402"/>
    </source>
</evidence>
<organism evidence="6 7">
    <name type="scientific">Hyaloperonospora brassicae</name>
    <name type="common">Brassica downy mildew</name>
    <name type="synonym">Peronospora brassicae</name>
    <dbReference type="NCBI Taxonomy" id="162125"/>
    <lineage>
        <taxon>Eukaryota</taxon>
        <taxon>Sar</taxon>
        <taxon>Stramenopiles</taxon>
        <taxon>Oomycota</taxon>
        <taxon>Peronosporomycetes</taxon>
        <taxon>Peronosporales</taxon>
        <taxon>Peronosporaceae</taxon>
        <taxon>Hyaloperonospora</taxon>
    </lineage>
</organism>
<feature type="region of interest" description="Disordered" evidence="5">
    <location>
        <begin position="221"/>
        <end position="246"/>
    </location>
</feature>
<keyword evidence="3" id="KW-0862">Zinc</keyword>
<evidence type="ECO:0000256" key="3">
    <source>
        <dbReference type="ARBA" id="ARBA00022833"/>
    </source>
</evidence>
<dbReference type="InterPro" id="IPR007175">
    <property type="entry name" value="Rpr2/Snm1/Rpp21"/>
</dbReference>